<evidence type="ECO:0000313" key="5">
    <source>
        <dbReference type="Proteomes" id="UP000009173"/>
    </source>
</evidence>
<dbReference type="PIRSF" id="PIRSF017388">
    <property type="entry name" value="Esterase_lipase"/>
    <property type="match status" value="1"/>
</dbReference>
<dbReference type="HOGENOM" id="CLU_076594_0_0_7"/>
<dbReference type="SUPFAM" id="SSF53474">
    <property type="entry name" value="alpha/beta-Hydrolases"/>
    <property type="match status" value="1"/>
</dbReference>
<dbReference type="KEGG" id="dvl:Dvul_1336"/>
<feature type="domain" description="Serine aminopeptidase S33" evidence="3">
    <location>
        <begin position="14"/>
        <end position="223"/>
    </location>
</feature>
<feature type="active site" description="Charge relay system" evidence="1">
    <location>
        <position position="199"/>
    </location>
</feature>
<evidence type="ECO:0000256" key="1">
    <source>
        <dbReference type="PIRSR" id="PIRSR017388-1"/>
    </source>
</evidence>
<protein>
    <submittedName>
        <fullName evidence="4">Putative carboxylesterase</fullName>
    </submittedName>
</protein>
<dbReference type="Gene3D" id="3.40.50.1820">
    <property type="entry name" value="alpha/beta hydrolase"/>
    <property type="match status" value="1"/>
</dbReference>
<evidence type="ECO:0000313" key="4">
    <source>
        <dbReference type="EMBL" id="ABM28354.1"/>
    </source>
</evidence>
<dbReference type="InterPro" id="IPR012354">
    <property type="entry name" value="Esterase_lipase"/>
</dbReference>
<feature type="binding site" evidence="2">
    <location>
        <position position="22"/>
    </location>
    <ligand>
        <name>substrate</name>
    </ligand>
</feature>
<dbReference type="InterPro" id="IPR029058">
    <property type="entry name" value="AB_hydrolase_fold"/>
</dbReference>
<dbReference type="Pfam" id="PF12146">
    <property type="entry name" value="Hydrolase_4"/>
    <property type="match status" value="1"/>
</dbReference>
<dbReference type="EMBL" id="CP000527">
    <property type="protein sequence ID" value="ABM28354.1"/>
    <property type="molecule type" value="Genomic_DNA"/>
</dbReference>
<accession>A0A0H3A838</accession>
<dbReference type="GO" id="GO:0052689">
    <property type="term" value="F:carboxylic ester hydrolase activity"/>
    <property type="evidence" value="ECO:0007669"/>
    <property type="project" value="InterPro"/>
</dbReference>
<evidence type="ECO:0000256" key="2">
    <source>
        <dbReference type="PIRSR" id="PIRSR017388-2"/>
    </source>
</evidence>
<organism evidence="4 5">
    <name type="scientific">Nitratidesulfovibrio vulgaris (strain DP4)</name>
    <name type="common">Desulfovibrio vulgaris</name>
    <dbReference type="NCBI Taxonomy" id="391774"/>
    <lineage>
        <taxon>Bacteria</taxon>
        <taxon>Pseudomonadati</taxon>
        <taxon>Thermodesulfobacteriota</taxon>
        <taxon>Desulfovibrionia</taxon>
        <taxon>Desulfovibrionales</taxon>
        <taxon>Desulfovibrionaceae</taxon>
        <taxon>Nitratidesulfovibrio</taxon>
    </lineage>
</organism>
<reference evidence="5" key="1">
    <citation type="journal article" date="2009" name="Environ. Microbiol.">
        <title>Contribution of mobile genetic elements to Desulfovibrio vulgaris genome plasticity.</title>
        <authorList>
            <person name="Walker C.B."/>
            <person name="Stolyar S."/>
            <person name="Chivian D."/>
            <person name="Pinel N."/>
            <person name="Gabster J.A."/>
            <person name="Dehal P.S."/>
            <person name="He Z."/>
            <person name="Yang Z.K."/>
            <person name="Yen H.C."/>
            <person name="Zhou J."/>
            <person name="Wall J.D."/>
            <person name="Hazen T.C."/>
            <person name="Arkin A.P."/>
            <person name="Stahl D.A."/>
        </authorList>
    </citation>
    <scope>NUCLEOTIDE SEQUENCE [LARGE SCALE GENOMIC DNA]</scope>
    <source>
        <strain evidence="5">DP4</strain>
    </source>
</reference>
<proteinExistence type="predicted"/>
<feature type="active site" description="Nucleophile" evidence="1">
    <location>
        <position position="90"/>
    </location>
</feature>
<dbReference type="InterPro" id="IPR022742">
    <property type="entry name" value="Hydrolase_4"/>
</dbReference>
<evidence type="ECO:0000259" key="3">
    <source>
        <dbReference type="Pfam" id="PF12146"/>
    </source>
</evidence>
<gene>
    <name evidence="4" type="ordered locus">Dvul_1336</name>
</gene>
<feature type="active site" description="Charge relay system" evidence="1">
    <location>
        <position position="234"/>
    </location>
</feature>
<feature type="binding site" evidence="2">
    <location>
        <position position="91"/>
    </location>
    <ligand>
        <name>substrate</name>
    </ligand>
</feature>
<dbReference type="AlphaFoldDB" id="A0A0H3A838"/>
<name>A0A0H3A838_NITV4</name>
<sequence length="264" mass="28802">MGEVGGTGGTMTGGACLLIHGFGGAPFEMEPLAVALSEAGVEAHVITLPGHDATLEDFEATCFDDWARHADECYRDLEARAGRVVVVGLSMGGTLALHLGCRFRPAGVVALAAPVFLYRAVPFVMQDWRLPFVGLLKRVRRRWPVPCRKPEATAVAPWRGYDGVMALPQLHSLIKGMGQVERELPLLVAPLLLMHARGDRTVPVENALHIARRVTSDDVCVRLFGLADRVAGHHLITTHRESRSFVAREVVSFTQRALSQNCKK</sequence>
<dbReference type="Proteomes" id="UP000009173">
    <property type="component" value="Chromosome"/>
</dbReference>